<proteinExistence type="predicted"/>
<sequence>MRKAGPPISSKGFLRVITSQRMIPQLNTSHFSLYRRTQSNTSVLYTRGEEAAFDTADRLDEELTDGVKAAINIISDLFWGLRPAYGSGARRSTGSRIRVLRCQRHEDIEPRHSKVTFASRGCQEGG</sequence>
<dbReference type="Proteomes" id="UP000314294">
    <property type="component" value="Unassembled WGS sequence"/>
</dbReference>
<gene>
    <name evidence="1" type="ORF">EYF80_020591</name>
</gene>
<accession>A0A4Z2HVT5</accession>
<comment type="caution">
    <text evidence="1">The sequence shown here is derived from an EMBL/GenBank/DDBJ whole genome shotgun (WGS) entry which is preliminary data.</text>
</comment>
<dbReference type="AlphaFoldDB" id="A0A4Z2HVT5"/>
<evidence type="ECO:0000313" key="1">
    <source>
        <dbReference type="EMBL" id="TNN69124.1"/>
    </source>
</evidence>
<protein>
    <submittedName>
        <fullName evidence="1">Uncharacterized protein</fullName>
    </submittedName>
</protein>
<organism evidence="1 2">
    <name type="scientific">Liparis tanakae</name>
    <name type="common">Tanaka's snailfish</name>
    <dbReference type="NCBI Taxonomy" id="230148"/>
    <lineage>
        <taxon>Eukaryota</taxon>
        <taxon>Metazoa</taxon>
        <taxon>Chordata</taxon>
        <taxon>Craniata</taxon>
        <taxon>Vertebrata</taxon>
        <taxon>Euteleostomi</taxon>
        <taxon>Actinopterygii</taxon>
        <taxon>Neopterygii</taxon>
        <taxon>Teleostei</taxon>
        <taxon>Neoteleostei</taxon>
        <taxon>Acanthomorphata</taxon>
        <taxon>Eupercaria</taxon>
        <taxon>Perciformes</taxon>
        <taxon>Cottioidei</taxon>
        <taxon>Cottales</taxon>
        <taxon>Liparidae</taxon>
        <taxon>Liparis</taxon>
    </lineage>
</organism>
<evidence type="ECO:0000313" key="2">
    <source>
        <dbReference type="Proteomes" id="UP000314294"/>
    </source>
</evidence>
<name>A0A4Z2HVT5_9TELE</name>
<dbReference type="EMBL" id="SRLO01000179">
    <property type="protein sequence ID" value="TNN69124.1"/>
    <property type="molecule type" value="Genomic_DNA"/>
</dbReference>
<reference evidence="1 2" key="1">
    <citation type="submission" date="2019-03" db="EMBL/GenBank/DDBJ databases">
        <title>First draft genome of Liparis tanakae, snailfish: a comprehensive survey of snailfish specific genes.</title>
        <authorList>
            <person name="Kim W."/>
            <person name="Song I."/>
            <person name="Jeong J.-H."/>
            <person name="Kim D."/>
            <person name="Kim S."/>
            <person name="Ryu S."/>
            <person name="Song J.Y."/>
            <person name="Lee S.K."/>
        </authorList>
    </citation>
    <scope>NUCLEOTIDE SEQUENCE [LARGE SCALE GENOMIC DNA]</scope>
    <source>
        <tissue evidence="1">Muscle</tissue>
    </source>
</reference>
<keyword evidence="2" id="KW-1185">Reference proteome</keyword>